<reference evidence="1 2" key="1">
    <citation type="submission" date="2020-04" db="EMBL/GenBank/DDBJ databases">
        <authorList>
            <person name="Alioto T."/>
            <person name="Alioto T."/>
            <person name="Gomez Garrido J."/>
        </authorList>
    </citation>
    <scope>NUCLEOTIDE SEQUENCE [LARGE SCALE GENOMIC DNA]</scope>
</reference>
<gene>
    <name evidence="1" type="ORF">CLODIP_2_CD13922</name>
</gene>
<sequence>MVQKVPTCMVFLLFLLAGFHFAFGYLVRVYGPSSVLIKACITDDHQHAVAFVKSWNPKDSNKSVEIFGLDGASNELENSTAIW</sequence>
<proteinExistence type="predicted"/>
<accession>A0A8S1DTK3</accession>
<comment type="caution">
    <text evidence="1">The sequence shown here is derived from an EMBL/GenBank/DDBJ whole genome shotgun (WGS) entry which is preliminary data.</text>
</comment>
<keyword evidence="2" id="KW-1185">Reference proteome</keyword>
<protein>
    <submittedName>
        <fullName evidence="1">Uncharacterized protein</fullName>
    </submittedName>
</protein>
<evidence type="ECO:0000313" key="1">
    <source>
        <dbReference type="EMBL" id="CAB3383648.1"/>
    </source>
</evidence>
<organism evidence="1 2">
    <name type="scientific">Cloeon dipterum</name>
    <dbReference type="NCBI Taxonomy" id="197152"/>
    <lineage>
        <taxon>Eukaryota</taxon>
        <taxon>Metazoa</taxon>
        <taxon>Ecdysozoa</taxon>
        <taxon>Arthropoda</taxon>
        <taxon>Hexapoda</taxon>
        <taxon>Insecta</taxon>
        <taxon>Pterygota</taxon>
        <taxon>Palaeoptera</taxon>
        <taxon>Ephemeroptera</taxon>
        <taxon>Pisciforma</taxon>
        <taxon>Baetidae</taxon>
        <taxon>Cloeon</taxon>
    </lineage>
</organism>
<dbReference type="AlphaFoldDB" id="A0A8S1DTK3"/>
<evidence type="ECO:0000313" key="2">
    <source>
        <dbReference type="Proteomes" id="UP000494165"/>
    </source>
</evidence>
<dbReference type="Proteomes" id="UP000494165">
    <property type="component" value="Unassembled WGS sequence"/>
</dbReference>
<name>A0A8S1DTK3_9INSE</name>
<dbReference type="EMBL" id="CADEPI010000318">
    <property type="protein sequence ID" value="CAB3383648.1"/>
    <property type="molecule type" value="Genomic_DNA"/>
</dbReference>